<reference evidence="9 10" key="1">
    <citation type="submission" date="2019-11" db="EMBL/GenBank/DDBJ databases">
        <title>Comparative genomics of hydrocarbon-degrading Desulfosarcina strains.</title>
        <authorList>
            <person name="Watanabe M."/>
            <person name="Kojima H."/>
            <person name="Fukui M."/>
        </authorList>
    </citation>
    <scope>NUCLEOTIDE SEQUENCE [LARGE SCALE GENOMIC DNA]</scope>
    <source>
        <strain evidence="9 10">28bB2T</strain>
    </source>
</reference>
<evidence type="ECO:0000256" key="4">
    <source>
        <dbReference type="ARBA" id="ARBA00022801"/>
    </source>
</evidence>
<keyword evidence="4 7" id="KW-0378">Hydrolase</keyword>
<organism evidence="9 10">
    <name type="scientific">Desulfosarcina ovata subsp. sediminis</name>
    <dbReference type="NCBI Taxonomy" id="885957"/>
    <lineage>
        <taxon>Bacteria</taxon>
        <taxon>Pseudomonadati</taxon>
        <taxon>Thermodesulfobacteriota</taxon>
        <taxon>Desulfobacteria</taxon>
        <taxon>Desulfobacterales</taxon>
        <taxon>Desulfosarcinaceae</taxon>
        <taxon>Desulfosarcina</taxon>
    </lineage>
</organism>
<dbReference type="InterPro" id="IPR020476">
    <property type="entry name" value="Nudix_hydrolase"/>
</dbReference>
<dbReference type="GO" id="GO:0010945">
    <property type="term" value="F:coenzyme A diphosphatase activity"/>
    <property type="evidence" value="ECO:0007669"/>
    <property type="project" value="InterPro"/>
</dbReference>
<gene>
    <name evidence="9" type="ORF">DSCO28_30800</name>
</gene>
<evidence type="ECO:0000256" key="1">
    <source>
        <dbReference type="ARBA" id="ARBA00001936"/>
    </source>
</evidence>
<dbReference type="PANTHER" id="PTHR12992:SF11">
    <property type="entry name" value="MITOCHONDRIAL COENZYME A DIPHOSPHATASE NUDT8"/>
    <property type="match status" value="1"/>
</dbReference>
<dbReference type="InterPro" id="IPR000086">
    <property type="entry name" value="NUDIX_hydrolase_dom"/>
</dbReference>
<dbReference type="InterPro" id="IPR015797">
    <property type="entry name" value="NUDIX_hydrolase-like_dom_sf"/>
</dbReference>
<comment type="cofactor">
    <cofactor evidence="1">
        <name>Mn(2+)</name>
        <dbReference type="ChEBI" id="CHEBI:29035"/>
    </cofactor>
</comment>
<dbReference type="PROSITE" id="PS51462">
    <property type="entry name" value="NUDIX"/>
    <property type="match status" value="1"/>
</dbReference>
<accession>A0A5K7ZM01</accession>
<dbReference type="Pfam" id="PF00293">
    <property type="entry name" value="NUDIX"/>
    <property type="match status" value="1"/>
</dbReference>
<evidence type="ECO:0000259" key="8">
    <source>
        <dbReference type="PROSITE" id="PS51462"/>
    </source>
</evidence>
<dbReference type="EMBL" id="AP021876">
    <property type="protein sequence ID" value="BBO82514.1"/>
    <property type="molecule type" value="Genomic_DNA"/>
</dbReference>
<keyword evidence="5" id="KW-0460">Magnesium</keyword>
<evidence type="ECO:0000313" key="10">
    <source>
        <dbReference type="Proteomes" id="UP000425960"/>
    </source>
</evidence>
<evidence type="ECO:0000313" key="9">
    <source>
        <dbReference type="EMBL" id="BBO82514.1"/>
    </source>
</evidence>
<dbReference type="KEGG" id="dov:DSCO28_30800"/>
<feature type="domain" description="Nudix hydrolase" evidence="8">
    <location>
        <begin position="35"/>
        <end position="183"/>
    </location>
</feature>
<evidence type="ECO:0000256" key="5">
    <source>
        <dbReference type="ARBA" id="ARBA00022842"/>
    </source>
</evidence>
<evidence type="ECO:0000256" key="6">
    <source>
        <dbReference type="ARBA" id="ARBA00023211"/>
    </source>
</evidence>
<dbReference type="Gene3D" id="3.90.79.10">
    <property type="entry name" value="Nucleoside Triphosphate Pyrophosphohydrolase"/>
    <property type="match status" value="1"/>
</dbReference>
<comment type="similarity">
    <text evidence="7">Belongs to the Nudix hydrolase family.</text>
</comment>
<dbReference type="PANTHER" id="PTHR12992">
    <property type="entry name" value="NUDIX HYDROLASE"/>
    <property type="match status" value="1"/>
</dbReference>
<proteinExistence type="inferred from homology"/>
<dbReference type="GO" id="GO:0046872">
    <property type="term" value="F:metal ion binding"/>
    <property type="evidence" value="ECO:0007669"/>
    <property type="project" value="UniProtKB-KW"/>
</dbReference>
<dbReference type="RefSeq" id="WP_155312815.1">
    <property type="nucleotide sequence ID" value="NZ_AP021876.1"/>
</dbReference>
<dbReference type="AlphaFoldDB" id="A0A5K7ZM01"/>
<evidence type="ECO:0000256" key="3">
    <source>
        <dbReference type="ARBA" id="ARBA00022723"/>
    </source>
</evidence>
<evidence type="ECO:0000256" key="2">
    <source>
        <dbReference type="ARBA" id="ARBA00001946"/>
    </source>
</evidence>
<keyword evidence="6" id="KW-0464">Manganese</keyword>
<evidence type="ECO:0000256" key="7">
    <source>
        <dbReference type="RuleBase" id="RU003476"/>
    </source>
</evidence>
<dbReference type="InterPro" id="IPR045121">
    <property type="entry name" value="CoAse"/>
</dbReference>
<protein>
    <recommendedName>
        <fullName evidence="8">Nudix hydrolase domain-containing protein</fullName>
    </recommendedName>
</protein>
<dbReference type="Proteomes" id="UP000425960">
    <property type="component" value="Chromosome"/>
</dbReference>
<dbReference type="CDD" id="cd03426">
    <property type="entry name" value="NUDIX_CoAse_Nudt7"/>
    <property type="match status" value="1"/>
</dbReference>
<comment type="cofactor">
    <cofactor evidence="2">
        <name>Mg(2+)</name>
        <dbReference type="ChEBI" id="CHEBI:18420"/>
    </cofactor>
</comment>
<sequence>MKPNDVDVNYNDNLLDHIQANLDRFEWRTHEKKGLTGAAVAVTIVAAQGVSDVEGLSAEASRAGDAAMILTRRSSRLRKHAGQWALPGGQMEAGESPEDTVLRELAEEVGLALDADRIIGRLDDYNTRSGFSIKPVVVWGGADVSLTANPDEVASIHLIPLAEFMRADAPILQSIPESEKQVLMMPVGSTCIAAPTAAIIYQFREVAMLGNEKRVAHYEQPTFAWR</sequence>
<keyword evidence="3" id="KW-0479">Metal-binding</keyword>
<dbReference type="SUPFAM" id="SSF55811">
    <property type="entry name" value="Nudix"/>
    <property type="match status" value="1"/>
</dbReference>
<dbReference type="InterPro" id="IPR020084">
    <property type="entry name" value="NUDIX_hydrolase_CS"/>
</dbReference>
<name>A0A5K7ZM01_9BACT</name>
<dbReference type="PRINTS" id="PR00502">
    <property type="entry name" value="NUDIXFAMILY"/>
</dbReference>
<dbReference type="PROSITE" id="PS00893">
    <property type="entry name" value="NUDIX_BOX"/>
    <property type="match status" value="1"/>
</dbReference>